<dbReference type="RefSeq" id="WP_220682241.1">
    <property type="nucleotide sequence ID" value="NZ_CP037968.1"/>
</dbReference>
<dbReference type="OrthoDB" id="70849at2157"/>
<evidence type="ECO:0000313" key="2">
    <source>
        <dbReference type="EMBL" id="QYZ78481.1"/>
    </source>
</evidence>
<evidence type="ECO:0000256" key="1">
    <source>
        <dbReference type="SAM" id="Phobius"/>
    </source>
</evidence>
<evidence type="ECO:0008006" key="4">
    <source>
        <dbReference type="Google" id="ProtNLM"/>
    </source>
</evidence>
<reference evidence="2" key="2">
    <citation type="submission" date="2019-03" db="EMBL/GenBank/DDBJ databases">
        <authorList>
            <person name="Chen S.-C."/>
            <person name="Wu S.-Y."/>
            <person name="Lai M.-C."/>
        </authorList>
    </citation>
    <scope>NUCLEOTIDE SEQUENCE</scope>
    <source>
        <strain evidence="2">ML15</strain>
    </source>
</reference>
<proteinExistence type="predicted"/>
<name>A0A8G1EFU7_9EURY</name>
<dbReference type="EMBL" id="CP037968">
    <property type="protein sequence ID" value="QYZ78481.1"/>
    <property type="molecule type" value="Genomic_DNA"/>
</dbReference>
<accession>A0A8G1EFU7</accession>
<keyword evidence="3" id="KW-1185">Reference proteome</keyword>
<dbReference type="AlphaFoldDB" id="A0A8G1EFU7"/>
<gene>
    <name evidence="2" type="ORF">E2N92_03075</name>
</gene>
<keyword evidence="1" id="KW-0812">Transmembrane</keyword>
<keyword evidence="1" id="KW-0472">Membrane</keyword>
<keyword evidence="1" id="KW-1133">Transmembrane helix</keyword>
<sequence>MLRCPKCGSTDLYQVLGGYAGMRYRCKQCGYTGSFVVESEEELPSPEKGEHRTEKSVSVYRWIRIAALLLLVFLALNYLVGVLRRMLAPM</sequence>
<dbReference type="Proteomes" id="UP000826709">
    <property type="component" value="Chromosome"/>
</dbReference>
<dbReference type="KEGG" id="mfk:E2N92_03075"/>
<evidence type="ECO:0000313" key="3">
    <source>
        <dbReference type="Proteomes" id="UP000826709"/>
    </source>
</evidence>
<organism evidence="2 3">
    <name type="scientific">Methanofollis formosanus</name>
    <dbReference type="NCBI Taxonomy" id="299308"/>
    <lineage>
        <taxon>Archaea</taxon>
        <taxon>Methanobacteriati</taxon>
        <taxon>Methanobacteriota</taxon>
        <taxon>Stenosarchaea group</taxon>
        <taxon>Methanomicrobia</taxon>
        <taxon>Methanomicrobiales</taxon>
        <taxon>Methanomicrobiaceae</taxon>
        <taxon>Methanofollis</taxon>
    </lineage>
</organism>
<protein>
    <recommendedName>
        <fullName evidence="4">IS1 family transposase</fullName>
    </recommendedName>
</protein>
<reference evidence="2" key="1">
    <citation type="journal article" date="2005" name="Int. J. Syst. Evol. Microbiol.">
        <title>Methanofollis formosanus sp. nov., isolated from a fish pond.</title>
        <authorList>
            <person name="Wu S.Y."/>
            <person name="Chen S.C."/>
            <person name="Lai M.C."/>
        </authorList>
    </citation>
    <scope>NUCLEOTIDE SEQUENCE</scope>
    <source>
        <strain evidence="2">ML15</strain>
    </source>
</reference>
<feature type="transmembrane region" description="Helical" evidence="1">
    <location>
        <begin position="62"/>
        <end position="83"/>
    </location>
</feature>